<keyword evidence="1" id="KW-0539">Nucleus</keyword>
<sequence>MRIRKHAKISPLVYAASSLKPGTLLQTHVCQLNQSPWDVLSFLPPTTPPPPLPPPSFQVNGNDDFDRNGSLIESMTAFESAASMKMAADDLEIEDMKWVYSDSGGIKVDAAIGKAEEVATKKDKEIGFCCKTDGKGWKCKRKAAEGNSLCEHHSSLVRNYNNWAAPAAKKVDRVVADSPSWTEERRDFNRFCLFVLSSEFTAEGC</sequence>
<comment type="caution">
    <text evidence="2">Lacks conserved residue(s) required for the propagation of feature annotation.</text>
</comment>
<dbReference type="EMBL" id="OU503046">
    <property type="protein sequence ID" value="CAI9770571.1"/>
    <property type="molecule type" value="Genomic_DNA"/>
</dbReference>
<dbReference type="AlphaFoldDB" id="A0AAD1ZMH6"/>
<dbReference type="PANTHER" id="PTHR34680">
    <property type="entry name" value="EXPRESSED PROTEIN"/>
    <property type="match status" value="1"/>
</dbReference>
<accession>A0AAD1ZMH6</accession>
<dbReference type="Pfam" id="PF08879">
    <property type="entry name" value="WRC"/>
    <property type="match status" value="1"/>
</dbReference>
<evidence type="ECO:0000256" key="1">
    <source>
        <dbReference type="ARBA" id="ARBA00023242"/>
    </source>
</evidence>
<feature type="domain" description="WRC" evidence="3">
    <location>
        <begin position="123"/>
        <end position="167"/>
    </location>
</feature>
<dbReference type="Proteomes" id="UP000834106">
    <property type="component" value="Chromosome 11"/>
</dbReference>
<dbReference type="InterPro" id="IPR014977">
    <property type="entry name" value="WRC_dom"/>
</dbReference>
<protein>
    <recommendedName>
        <fullName evidence="3">WRC domain-containing protein</fullName>
    </recommendedName>
</protein>
<gene>
    <name evidence="4" type="ORF">FPE_LOCUS18001</name>
</gene>
<evidence type="ECO:0000313" key="5">
    <source>
        <dbReference type="Proteomes" id="UP000834106"/>
    </source>
</evidence>
<organism evidence="4 5">
    <name type="scientific">Fraxinus pennsylvanica</name>
    <dbReference type="NCBI Taxonomy" id="56036"/>
    <lineage>
        <taxon>Eukaryota</taxon>
        <taxon>Viridiplantae</taxon>
        <taxon>Streptophyta</taxon>
        <taxon>Embryophyta</taxon>
        <taxon>Tracheophyta</taxon>
        <taxon>Spermatophyta</taxon>
        <taxon>Magnoliopsida</taxon>
        <taxon>eudicotyledons</taxon>
        <taxon>Gunneridae</taxon>
        <taxon>Pentapetalae</taxon>
        <taxon>asterids</taxon>
        <taxon>lamiids</taxon>
        <taxon>Lamiales</taxon>
        <taxon>Oleaceae</taxon>
        <taxon>Oleeae</taxon>
        <taxon>Fraxinus</taxon>
    </lineage>
</organism>
<dbReference type="PANTHER" id="PTHR34680:SF3">
    <property type="entry name" value="EXPRESSED PROTEIN"/>
    <property type="match status" value="1"/>
</dbReference>
<proteinExistence type="predicted"/>
<keyword evidence="5" id="KW-1185">Reference proteome</keyword>
<reference evidence="4" key="1">
    <citation type="submission" date="2023-05" db="EMBL/GenBank/DDBJ databases">
        <authorList>
            <person name="Huff M."/>
        </authorList>
    </citation>
    <scope>NUCLEOTIDE SEQUENCE</scope>
</reference>
<evidence type="ECO:0000259" key="3">
    <source>
        <dbReference type="PROSITE" id="PS51667"/>
    </source>
</evidence>
<dbReference type="PROSITE" id="PS51667">
    <property type="entry name" value="WRC"/>
    <property type="match status" value="1"/>
</dbReference>
<name>A0AAD1ZMH6_9LAMI</name>
<evidence type="ECO:0000313" key="4">
    <source>
        <dbReference type="EMBL" id="CAI9770571.1"/>
    </source>
</evidence>
<evidence type="ECO:0000256" key="2">
    <source>
        <dbReference type="PROSITE-ProRule" id="PRU01002"/>
    </source>
</evidence>